<dbReference type="PANTHER" id="PTHR23282">
    <property type="entry name" value="APICAL ENDOSOMAL GLYCOPROTEIN PRECURSOR"/>
    <property type="match status" value="1"/>
</dbReference>
<dbReference type="CDD" id="cd06263">
    <property type="entry name" value="MAM"/>
    <property type="match status" value="1"/>
</dbReference>
<evidence type="ECO:0000256" key="1">
    <source>
        <dbReference type="ARBA" id="ARBA00022729"/>
    </source>
</evidence>
<dbReference type="Pfam" id="PF20009">
    <property type="entry name" value="GEVED"/>
    <property type="match status" value="1"/>
</dbReference>
<name>A0A2S7UC07_9FLAO</name>
<comment type="similarity">
    <text evidence="2">Belongs to the peptidase S8 family.</text>
</comment>
<dbReference type="GO" id="GO:0004252">
    <property type="term" value="F:serine-type endopeptidase activity"/>
    <property type="evidence" value="ECO:0007669"/>
    <property type="project" value="UniProtKB-UniRule"/>
</dbReference>
<reference evidence="7 8" key="1">
    <citation type="submission" date="2017-01" db="EMBL/GenBank/DDBJ databases">
        <title>Trade-off between light-utilization and light-protection in marine flavobacteria.</title>
        <authorList>
            <person name="Kumagai Y."/>
            <person name="Yoshizawa S."/>
            <person name="Kogure K."/>
            <person name="Iwasaki W."/>
        </authorList>
    </citation>
    <scope>NUCLEOTIDE SEQUENCE [LARGE SCALE GENOMIC DNA]</scope>
    <source>
        <strain evidence="7 8">KCTC 32109</strain>
    </source>
</reference>
<dbReference type="InterPro" id="IPR000209">
    <property type="entry name" value="Peptidase_S8/S53_dom"/>
</dbReference>
<feature type="domain" description="Fibronectin type-III" evidence="6">
    <location>
        <begin position="558"/>
        <end position="644"/>
    </location>
</feature>
<dbReference type="Gene3D" id="2.60.120.380">
    <property type="match status" value="1"/>
</dbReference>
<dbReference type="Pfam" id="PF18962">
    <property type="entry name" value="Por_Secre_tail"/>
    <property type="match status" value="1"/>
</dbReference>
<proteinExistence type="inferred from homology"/>
<evidence type="ECO:0000259" key="5">
    <source>
        <dbReference type="PROSITE" id="PS50060"/>
    </source>
</evidence>
<dbReference type="InterPro" id="IPR036116">
    <property type="entry name" value="FN3_sf"/>
</dbReference>
<dbReference type="Pfam" id="PF00629">
    <property type="entry name" value="MAM"/>
    <property type="match status" value="1"/>
</dbReference>
<dbReference type="SUPFAM" id="SSF49265">
    <property type="entry name" value="Fibronectin type III"/>
    <property type="match status" value="2"/>
</dbReference>
<feature type="signal peptide" evidence="4">
    <location>
        <begin position="1"/>
        <end position="22"/>
    </location>
</feature>
<dbReference type="InterPro" id="IPR051560">
    <property type="entry name" value="MAM_domain-containing"/>
</dbReference>
<feature type="domain" description="Fibronectin type-III" evidence="6">
    <location>
        <begin position="798"/>
        <end position="884"/>
    </location>
</feature>
<dbReference type="GO" id="GO:0016020">
    <property type="term" value="C:membrane"/>
    <property type="evidence" value="ECO:0007669"/>
    <property type="project" value="InterPro"/>
</dbReference>
<dbReference type="InterPro" id="IPR036852">
    <property type="entry name" value="Peptidase_S8/S53_dom_sf"/>
</dbReference>
<evidence type="ECO:0000313" key="7">
    <source>
        <dbReference type="EMBL" id="PQJ32150.1"/>
    </source>
</evidence>
<dbReference type="Gene3D" id="2.60.40.10">
    <property type="entry name" value="Immunoglobulins"/>
    <property type="match status" value="3"/>
</dbReference>
<evidence type="ECO:0000256" key="2">
    <source>
        <dbReference type="PROSITE-ProRule" id="PRU01240"/>
    </source>
</evidence>
<feature type="active site" description="Charge relay system" evidence="2">
    <location>
        <position position="355"/>
    </location>
</feature>
<dbReference type="SMART" id="SM00060">
    <property type="entry name" value="FN3"/>
    <property type="match status" value="3"/>
</dbReference>
<dbReference type="InterPro" id="IPR034058">
    <property type="entry name" value="TagA/B/C/D_pept_dom"/>
</dbReference>
<dbReference type="EMBL" id="MTPW01000001">
    <property type="protein sequence ID" value="PQJ32150.1"/>
    <property type="molecule type" value="Genomic_DNA"/>
</dbReference>
<dbReference type="InterPro" id="IPR026444">
    <property type="entry name" value="Secre_tail"/>
</dbReference>
<dbReference type="GO" id="GO:0005975">
    <property type="term" value="P:carbohydrate metabolic process"/>
    <property type="evidence" value="ECO:0007669"/>
    <property type="project" value="UniProtKB-ARBA"/>
</dbReference>
<keyword evidence="1 4" id="KW-0732">Signal</keyword>
<sequence>MRITTKRLLCSFIGLIGLLSVAQTEKERETITSRMDLVKLQQLETRFQLESVQEKQEAMSYAIANNIAVRKILDDGTLVEIQRIVNGTPIYYSTLNVDAATSTRTNYLHSNGGLGLNIEGQNMTGYIWDGGLARASHQEYDGPGGTNRFSIGDSSTTLNYHAAHVTGTVIAYGAQPAAKGMAPRASAVGHDWNNDKAEATSQASNGMLLSNHSYGYATRDQFGNPQLPSYFFGGYIDESRDWDIIMYNAPYYLMVVAAGNDGNDNSANGAPLDGNASYDKLTGHAVSKNNLVVANANDANINSNGTLNSVSINSSSSEGPTDDLRIKPDITGNGTSVYSTYESSNTAYNSITGTSMASPNVMGSLLLLQQYHNSLNGSYMRAATLKGIALHTADDAGSSGPDAIYGWGLMNTKKAAETLMTEGTNSIVSELTLSSGQSYTIDVNASGLEDLKASISWTDVAGTATTTANSNTARLVNDLDIRVTKSGTTFNPWRLTGITSNGKGDNSRDPYERVDINNPSGTYTITITHKGSLSSGSQNYSLIVTGIAAQAQPCVASTPSGINVNGSSSSDASIGWNAVASATYQVRFRESGTTTWTNLATNTPSITINGLTATTSYQAQVRSVCDDGSVSAYSSSITFSTTSVQYCASNGNSVADEFIGRVQFNTIDQSSVAGAGGYTNYTNVSTNLSKGTDYTLTVTPTWTGTVYAEGYAAWIDFNQDGDFNDSGETVWTAAASQNTPASGSISIPNSALSGATRMRISMQYNAIPASCGSFNYGEVEDYTVIISNSTVDTTAPSAPSSLTSSNLTESTVDLNWTASTDNIGVIAYEVRRGTTVLTTTANTSIQITGLVIGTSYSFNIRAVDAAGNISSASNSISVTPTDQTAPSVPAGLSVTSITQNTATISWSASSDNIGVTSYDLYIDGSLLNNVTGTTASLTGLSAGTSYSVAVRAKDAAGNNSSLSSAVNFTTEATSTPGCVNAISLPYNEGYETGLGGWSQGTGDDFDWTRRSGSTPSSNTGPSSASQGSFYMYVEASAPNNTSKTTYFNSPCFDLTTLNSATMSFKYHMYGIASMGSLTLQASIDNGSSWSALWSRAGNQGNAWLTASIDLSPYTGNDVQLRFVGTTTNQWQGDIAIDDIALSSNATSTTANLSITFDRYASETSWSLANGNGTTIASGSGYDGQAEGSSINIPLSLPADCYVLTFNDSYGDGMCCSYGNGSYSLTADGTTLAAGGSFTTTEVTNFCVGGAIANSFLSSVTAVSTPFITIYPNPVRNGYLNIAAPRLESIDYSIINLQGQYISSGKTKQKVDVSDLPTGIYMIQIKTYKETIIKRFIVE</sequence>
<dbReference type="PROSITE" id="PS50060">
    <property type="entry name" value="MAM_2"/>
    <property type="match status" value="1"/>
</dbReference>
<feature type="chain" id="PRO_5015573207" evidence="4">
    <location>
        <begin position="23"/>
        <end position="1338"/>
    </location>
</feature>
<comment type="caution">
    <text evidence="7">The sequence shown here is derived from an EMBL/GenBank/DDBJ whole genome shotgun (WGS) entry which is preliminary data.</text>
</comment>
<dbReference type="InterPro" id="IPR000998">
    <property type="entry name" value="MAM_dom"/>
</dbReference>
<keyword evidence="2" id="KW-0378">Hydrolase</keyword>
<dbReference type="InterPro" id="IPR003961">
    <property type="entry name" value="FN3_dom"/>
</dbReference>
<dbReference type="NCBIfam" id="TIGR04183">
    <property type="entry name" value="Por_Secre_tail"/>
    <property type="match status" value="1"/>
</dbReference>
<evidence type="ECO:0000256" key="3">
    <source>
        <dbReference type="SAM" id="MobiDB-lite"/>
    </source>
</evidence>
<feature type="domain" description="MAM" evidence="5">
    <location>
        <begin position="986"/>
        <end position="1148"/>
    </location>
</feature>
<keyword evidence="2" id="KW-0720">Serine protease</keyword>
<evidence type="ECO:0000259" key="6">
    <source>
        <dbReference type="PROSITE" id="PS50853"/>
    </source>
</evidence>
<dbReference type="SMART" id="SM00137">
    <property type="entry name" value="MAM"/>
    <property type="match status" value="1"/>
</dbReference>
<dbReference type="PROSITE" id="PS50853">
    <property type="entry name" value="FN3"/>
    <property type="match status" value="3"/>
</dbReference>
<feature type="active site" description="Charge relay system" evidence="2">
    <location>
        <position position="161"/>
    </location>
</feature>
<feature type="region of interest" description="Disordered" evidence="3">
    <location>
        <begin position="1005"/>
        <end position="1025"/>
    </location>
</feature>
<evidence type="ECO:0000256" key="4">
    <source>
        <dbReference type="SAM" id="SignalP"/>
    </source>
</evidence>
<dbReference type="CDD" id="cd04842">
    <property type="entry name" value="Peptidases_S8_Kp43_protease"/>
    <property type="match status" value="1"/>
</dbReference>
<evidence type="ECO:0000313" key="8">
    <source>
        <dbReference type="Proteomes" id="UP000239747"/>
    </source>
</evidence>
<dbReference type="CDD" id="cd00063">
    <property type="entry name" value="FN3"/>
    <property type="match status" value="3"/>
</dbReference>
<dbReference type="RefSeq" id="WP_105071243.1">
    <property type="nucleotide sequence ID" value="NZ_MTPW01000001.1"/>
</dbReference>
<dbReference type="PROSITE" id="PS51892">
    <property type="entry name" value="SUBTILASE"/>
    <property type="match status" value="1"/>
</dbReference>
<dbReference type="SUPFAM" id="SSF49899">
    <property type="entry name" value="Concanavalin A-like lectins/glucanases"/>
    <property type="match status" value="1"/>
</dbReference>
<feature type="active site" description="Charge relay system" evidence="2">
    <location>
        <position position="129"/>
    </location>
</feature>
<dbReference type="OrthoDB" id="9792152at2"/>
<keyword evidence="2" id="KW-0645">Protease</keyword>
<dbReference type="SUPFAM" id="SSF49785">
    <property type="entry name" value="Galactose-binding domain-like"/>
    <property type="match status" value="1"/>
</dbReference>
<dbReference type="InterPro" id="IPR013783">
    <property type="entry name" value="Ig-like_fold"/>
</dbReference>
<protein>
    <submittedName>
        <fullName evidence="7">Peptidase S8</fullName>
    </submittedName>
</protein>
<dbReference type="Proteomes" id="UP000239747">
    <property type="component" value="Unassembled WGS sequence"/>
</dbReference>
<dbReference type="GO" id="GO:0006508">
    <property type="term" value="P:proteolysis"/>
    <property type="evidence" value="ECO:0007669"/>
    <property type="project" value="UniProtKB-KW"/>
</dbReference>
<dbReference type="SUPFAM" id="SSF52743">
    <property type="entry name" value="Subtilisin-like"/>
    <property type="match status" value="1"/>
</dbReference>
<dbReference type="InterPro" id="IPR013320">
    <property type="entry name" value="ConA-like_dom_sf"/>
</dbReference>
<dbReference type="Pfam" id="PF00082">
    <property type="entry name" value="Peptidase_S8"/>
    <property type="match status" value="1"/>
</dbReference>
<feature type="domain" description="Fibronectin type-III" evidence="6">
    <location>
        <begin position="888"/>
        <end position="973"/>
    </location>
</feature>
<gene>
    <name evidence="7" type="ORF">BST92_09540</name>
</gene>
<dbReference type="InterPro" id="IPR008979">
    <property type="entry name" value="Galactose-bd-like_sf"/>
</dbReference>
<dbReference type="PANTHER" id="PTHR23282:SF142">
    <property type="entry name" value="MAM DOMAIN-CONTAINING PROTEIN"/>
    <property type="match status" value="1"/>
</dbReference>
<dbReference type="Gene3D" id="2.60.120.200">
    <property type="match status" value="1"/>
</dbReference>
<dbReference type="Pfam" id="PF00041">
    <property type="entry name" value="fn3"/>
    <property type="match status" value="3"/>
</dbReference>
<dbReference type="Gene3D" id="3.40.50.200">
    <property type="entry name" value="Peptidase S8/S53 domain"/>
    <property type="match status" value="1"/>
</dbReference>
<accession>A0A2S7UC07</accession>
<keyword evidence="8" id="KW-1185">Reference proteome</keyword>
<organism evidence="7 8">
    <name type="scientific">Nonlabens arenilitoris</name>
    <dbReference type="NCBI Taxonomy" id="1217969"/>
    <lineage>
        <taxon>Bacteria</taxon>
        <taxon>Pseudomonadati</taxon>
        <taxon>Bacteroidota</taxon>
        <taxon>Flavobacteriia</taxon>
        <taxon>Flavobacteriales</taxon>
        <taxon>Flavobacteriaceae</taxon>
        <taxon>Nonlabens</taxon>
    </lineage>
</organism>
<dbReference type="InterPro" id="IPR045474">
    <property type="entry name" value="GEVED"/>
</dbReference>
<dbReference type="GO" id="GO:0004553">
    <property type="term" value="F:hydrolase activity, hydrolyzing O-glycosyl compounds"/>
    <property type="evidence" value="ECO:0007669"/>
    <property type="project" value="UniProtKB-ARBA"/>
</dbReference>
<feature type="compositionally biased region" description="Low complexity" evidence="3">
    <location>
        <begin position="1011"/>
        <end position="1025"/>
    </location>
</feature>